<dbReference type="GO" id="GO:0006355">
    <property type="term" value="P:regulation of DNA-templated transcription"/>
    <property type="evidence" value="ECO:0007669"/>
    <property type="project" value="InterPro"/>
</dbReference>
<sequence>MNRGSSFSKSPREDTLKSEKIYKIFGEISKYFSESQWGKLSYLDKITCVCLKRNYNTMSNLGNGLATLPTFMRNHKGAKPTCKGNSDEASSHGTQGSKVLKKKSLILLICGLDIKKKSKKPAKKRNDPKTVAGAPDKEQAGRTKGPRGEASTSGKKHTKISGERKRKVSVWSKQLREWKNLMVYEEISDPEEED</sequence>
<dbReference type="AlphaFoldDB" id="G5BJG8"/>
<protein>
    <submittedName>
        <fullName evidence="3">Protein SSX6</fullName>
    </submittedName>
</protein>
<evidence type="ECO:0000313" key="3">
    <source>
        <dbReference type="EMBL" id="EHB09429.1"/>
    </source>
</evidence>
<dbReference type="EMBL" id="JH170646">
    <property type="protein sequence ID" value="EHB09429.1"/>
    <property type="molecule type" value="Genomic_DNA"/>
</dbReference>
<dbReference type="PANTHER" id="PTHR14112:SF1">
    <property type="entry name" value="KRAB-RELATED DOMAIN-CONTAINING PROTEIN"/>
    <property type="match status" value="1"/>
</dbReference>
<feature type="compositionally biased region" description="Basic residues" evidence="1">
    <location>
        <begin position="154"/>
        <end position="168"/>
    </location>
</feature>
<evidence type="ECO:0000313" key="4">
    <source>
        <dbReference type="Proteomes" id="UP000006813"/>
    </source>
</evidence>
<dbReference type="PROSITE" id="PS50806">
    <property type="entry name" value="KRAB_RELATED"/>
    <property type="match status" value="1"/>
</dbReference>
<dbReference type="STRING" id="10181.G5BJG8"/>
<dbReference type="GO" id="GO:0005634">
    <property type="term" value="C:nucleus"/>
    <property type="evidence" value="ECO:0007669"/>
    <property type="project" value="InterPro"/>
</dbReference>
<accession>G5BJG8</accession>
<dbReference type="InterPro" id="IPR019041">
    <property type="entry name" value="SSXRD_motif"/>
</dbReference>
<feature type="non-terminal residue" evidence="3">
    <location>
        <position position="194"/>
    </location>
</feature>
<feature type="domain" description="KRAB-related" evidence="2">
    <location>
        <begin position="20"/>
        <end position="84"/>
    </location>
</feature>
<feature type="region of interest" description="Disordered" evidence="1">
    <location>
        <begin position="76"/>
        <end position="97"/>
    </location>
</feature>
<reference evidence="3 4" key="1">
    <citation type="journal article" date="2011" name="Nature">
        <title>Genome sequencing reveals insights into physiology and longevity of the naked mole rat.</title>
        <authorList>
            <person name="Kim E.B."/>
            <person name="Fang X."/>
            <person name="Fushan A.A."/>
            <person name="Huang Z."/>
            <person name="Lobanov A.V."/>
            <person name="Han L."/>
            <person name="Marino S.M."/>
            <person name="Sun X."/>
            <person name="Turanov A.A."/>
            <person name="Yang P."/>
            <person name="Yim S.H."/>
            <person name="Zhao X."/>
            <person name="Kasaikina M.V."/>
            <person name="Stoletzki N."/>
            <person name="Peng C."/>
            <person name="Polak P."/>
            <person name="Xiong Z."/>
            <person name="Kiezun A."/>
            <person name="Zhu Y."/>
            <person name="Chen Y."/>
            <person name="Kryukov G.V."/>
            <person name="Zhang Q."/>
            <person name="Peshkin L."/>
            <person name="Yang L."/>
            <person name="Bronson R.T."/>
            <person name="Buffenstein R."/>
            <person name="Wang B."/>
            <person name="Han C."/>
            <person name="Li Q."/>
            <person name="Chen L."/>
            <person name="Zhao W."/>
            <person name="Sunyaev S.R."/>
            <person name="Park T.J."/>
            <person name="Zhang G."/>
            <person name="Wang J."/>
            <person name="Gladyshev V.N."/>
        </authorList>
    </citation>
    <scope>NUCLEOTIDE SEQUENCE [LARGE SCALE GENOMIC DNA]</scope>
</reference>
<dbReference type="Pfam" id="PF09514">
    <property type="entry name" value="SSXRD"/>
    <property type="match status" value="1"/>
</dbReference>
<dbReference type="InterPro" id="IPR003655">
    <property type="entry name" value="aKRAB"/>
</dbReference>
<proteinExistence type="predicted"/>
<dbReference type="Proteomes" id="UP000006813">
    <property type="component" value="Unassembled WGS sequence"/>
</dbReference>
<evidence type="ECO:0000256" key="1">
    <source>
        <dbReference type="SAM" id="MobiDB-lite"/>
    </source>
</evidence>
<feature type="region of interest" description="Disordered" evidence="1">
    <location>
        <begin position="118"/>
        <end position="169"/>
    </location>
</feature>
<dbReference type="FunCoup" id="G5BJG8">
    <property type="interactions" value="277"/>
</dbReference>
<dbReference type="InParanoid" id="G5BJG8"/>
<organism evidence="3 4">
    <name type="scientific">Heterocephalus glaber</name>
    <name type="common">Naked mole rat</name>
    <dbReference type="NCBI Taxonomy" id="10181"/>
    <lineage>
        <taxon>Eukaryota</taxon>
        <taxon>Metazoa</taxon>
        <taxon>Chordata</taxon>
        <taxon>Craniata</taxon>
        <taxon>Vertebrata</taxon>
        <taxon>Euteleostomi</taxon>
        <taxon>Mammalia</taxon>
        <taxon>Eutheria</taxon>
        <taxon>Euarchontoglires</taxon>
        <taxon>Glires</taxon>
        <taxon>Rodentia</taxon>
        <taxon>Hystricomorpha</taxon>
        <taxon>Bathyergidae</taxon>
        <taxon>Heterocephalus</taxon>
    </lineage>
</organism>
<gene>
    <name evidence="3" type="ORF">GW7_20065</name>
</gene>
<name>G5BJG8_HETGA</name>
<dbReference type="PANTHER" id="PTHR14112">
    <property type="entry name" value="SYNOVIAL SARCOMA, X MEMBER"/>
    <property type="match status" value="1"/>
</dbReference>
<evidence type="ECO:0000259" key="2">
    <source>
        <dbReference type="PROSITE" id="PS50806"/>
    </source>
</evidence>